<evidence type="ECO:0000313" key="5">
    <source>
        <dbReference type="Proteomes" id="UP000267096"/>
    </source>
</evidence>
<feature type="compositionally biased region" description="Low complexity" evidence="3">
    <location>
        <begin position="250"/>
        <end position="267"/>
    </location>
</feature>
<dbReference type="GO" id="GO:0000209">
    <property type="term" value="P:protein polyubiquitination"/>
    <property type="evidence" value="ECO:0007669"/>
    <property type="project" value="TreeGrafter"/>
</dbReference>
<keyword evidence="2" id="KW-0833">Ubl conjugation pathway</keyword>
<proteinExistence type="inferred from homology"/>
<evidence type="ECO:0000256" key="3">
    <source>
        <dbReference type="SAM" id="MobiDB-lite"/>
    </source>
</evidence>
<dbReference type="GO" id="GO:0061630">
    <property type="term" value="F:ubiquitin protein ligase activity"/>
    <property type="evidence" value="ECO:0007669"/>
    <property type="project" value="UniProtKB-UniRule"/>
</dbReference>
<comment type="catalytic activity">
    <reaction evidence="2">
        <text>S-ubiquitinyl-[E2 ubiquitin-conjugating enzyme]-L-cysteine + [acceptor protein]-L-lysine = [E2 ubiquitin-conjugating enzyme]-L-cysteine + N(6)-ubiquitinyl-[acceptor protein]-L-lysine.</text>
        <dbReference type="EC" id="2.3.2.26"/>
    </reaction>
</comment>
<dbReference type="GO" id="GO:0016607">
    <property type="term" value="C:nuclear speck"/>
    <property type="evidence" value="ECO:0007669"/>
    <property type="project" value="TreeGrafter"/>
</dbReference>
<protein>
    <recommendedName>
        <fullName evidence="2">E3 ubiquitin-protein ligase</fullName>
        <ecNumber evidence="2">2.3.2.26</ecNumber>
    </recommendedName>
</protein>
<reference evidence="4 5" key="2">
    <citation type="submission" date="2018-11" db="EMBL/GenBank/DDBJ databases">
        <authorList>
            <consortium name="Pathogen Informatics"/>
        </authorList>
    </citation>
    <scope>NUCLEOTIDE SEQUENCE [LARGE SCALE GENOMIC DNA]</scope>
</reference>
<dbReference type="OrthoDB" id="271273at2759"/>
<comment type="similarity">
    <text evidence="2">Belongs to the UPL family. K-HECT subfamily.</text>
</comment>
<comment type="function">
    <text evidence="2">E3 ubiquitin-protein ligase which accepts ubiquitin from an E2 ubiquitin-conjugating enzyme in the form of a thioester and then directly transfers the ubiquitin to targeted substrates.</text>
</comment>
<dbReference type="EMBL" id="UYRR01000726">
    <property type="protein sequence ID" value="VDK18162.1"/>
    <property type="molecule type" value="Genomic_DNA"/>
</dbReference>
<dbReference type="WBParaSite" id="ASIM_0000096001-mRNA-1">
    <property type="protein sequence ID" value="ASIM_0000096001-mRNA-1"/>
    <property type="gene ID" value="ASIM_0000096001"/>
</dbReference>
<sequence length="536" mass="59668">MSAVASALLAEKDVGSGPLSELKTIMLENDVSAFELNYSGVLTSLINYLTNTSPLLQPPRKLRLKRFAAVFMSLHPDNLRPADESGSWTAFETLVTKLLASVAQLEQFQVKVSDMGGILTGNSTGALRGAQALRFFQTHQIRCNLRRHPTCRELKEWRHGHGSIKVDPFTSISAIERYLLDRGVGYVRGEDSSGDEDASDDDEMPSAIRQYSPAMMSSDGSDQLAMATGLWVNTHTLYYRAASNSPPPESNNDSPSTPTTASSSKSPGNSKAERKERKYKIDEKLWLGQFYRFSRNQTDSNFQKYQVSDGEVPTYDSPLDPYLTSQLPVEIDDPSVCSLVLLRCLYGLNRFWWSLFDDEDVPPTSHAPLLPHTSFHSAKLNAKMSRQLSDFLSVATQQLPKWTTDLVRAAPFIFTFTSRRNLLYCTAFGRDRALMHLVNQTDGGHADGESGRLTPRLERRKVSIKRDDLLRQAEQTMNHLGGSRAMLEVGFEGEAGTGFGPTLEFYSTVSREIQKASLKLWHGKSISANVENSGLF</sequence>
<organism evidence="6">
    <name type="scientific">Anisakis simplex</name>
    <name type="common">Herring worm</name>
    <dbReference type="NCBI Taxonomy" id="6269"/>
    <lineage>
        <taxon>Eukaryota</taxon>
        <taxon>Metazoa</taxon>
        <taxon>Ecdysozoa</taxon>
        <taxon>Nematoda</taxon>
        <taxon>Chromadorea</taxon>
        <taxon>Rhabditida</taxon>
        <taxon>Spirurina</taxon>
        <taxon>Ascaridomorpha</taxon>
        <taxon>Ascaridoidea</taxon>
        <taxon>Anisakidae</taxon>
        <taxon>Anisakis</taxon>
        <taxon>Anisakis simplex complex</taxon>
    </lineage>
</organism>
<comment type="pathway">
    <text evidence="2">Protein modification; protein ubiquitination.</text>
</comment>
<dbReference type="Proteomes" id="UP000267096">
    <property type="component" value="Unassembled WGS sequence"/>
</dbReference>
<evidence type="ECO:0000313" key="6">
    <source>
        <dbReference type="WBParaSite" id="ASIM_0000096001-mRNA-1"/>
    </source>
</evidence>
<keyword evidence="1 2" id="KW-0808">Transferase</keyword>
<evidence type="ECO:0000313" key="4">
    <source>
        <dbReference type="EMBL" id="VDK18162.1"/>
    </source>
</evidence>
<dbReference type="AlphaFoldDB" id="A0A0M3J0C3"/>
<dbReference type="InterPro" id="IPR035983">
    <property type="entry name" value="Hect_E3_ubiquitin_ligase"/>
</dbReference>
<accession>A0A0M3J0C3</accession>
<name>A0A0M3J0C3_ANISI</name>
<gene>
    <name evidence="4" type="ORF">ASIM_LOCUS856</name>
</gene>
<dbReference type="GO" id="GO:0043161">
    <property type="term" value="P:proteasome-mediated ubiquitin-dependent protein catabolic process"/>
    <property type="evidence" value="ECO:0007669"/>
    <property type="project" value="TreeGrafter"/>
</dbReference>
<dbReference type="PANTHER" id="PTHR45670:SF13">
    <property type="entry name" value="E3 UBIQUITIN-PROTEIN LIGASE TRIP12"/>
    <property type="match status" value="1"/>
</dbReference>
<dbReference type="InterPro" id="IPR045322">
    <property type="entry name" value="HECTD1/TRIP12-like"/>
</dbReference>
<dbReference type="UniPathway" id="UPA00143"/>
<dbReference type="Gene3D" id="3.90.1750.10">
    <property type="entry name" value="Hect, E3 ligase catalytic domains"/>
    <property type="match status" value="1"/>
</dbReference>
<dbReference type="SUPFAM" id="SSF56204">
    <property type="entry name" value="Hect, E3 ligase catalytic domain"/>
    <property type="match status" value="1"/>
</dbReference>
<dbReference type="EC" id="2.3.2.26" evidence="2"/>
<dbReference type="GO" id="GO:0006974">
    <property type="term" value="P:DNA damage response"/>
    <property type="evidence" value="ECO:0007669"/>
    <property type="project" value="TreeGrafter"/>
</dbReference>
<keyword evidence="5" id="KW-1185">Reference proteome</keyword>
<evidence type="ECO:0000256" key="2">
    <source>
        <dbReference type="RuleBase" id="RU369009"/>
    </source>
</evidence>
<dbReference type="PANTHER" id="PTHR45670">
    <property type="entry name" value="E3 UBIQUITIN-PROTEIN LIGASE TRIP12"/>
    <property type="match status" value="1"/>
</dbReference>
<feature type="region of interest" description="Disordered" evidence="3">
    <location>
        <begin position="242"/>
        <end position="276"/>
    </location>
</feature>
<reference evidence="6" key="1">
    <citation type="submission" date="2017-02" db="UniProtKB">
        <authorList>
            <consortium name="WormBaseParasite"/>
        </authorList>
    </citation>
    <scope>IDENTIFICATION</scope>
</reference>
<evidence type="ECO:0000256" key="1">
    <source>
        <dbReference type="ARBA" id="ARBA00022679"/>
    </source>
</evidence>